<name>A0ABV1UYH0_9ACTN</name>
<proteinExistence type="predicted"/>
<sequence>MAGDMWGYPETARYVPGAQLVGYSVEASDGSIGKVDKHTEEVGRSYLVVDTGPWILGRRVLLPAGLVSEIDTGAETVRVACTKAEVKDSPEFESGKHEDDAGYIQLIESHYANRHM</sequence>
<protein>
    <submittedName>
        <fullName evidence="1">PRC-barrel domain containing protein</fullName>
    </submittedName>
</protein>
<comment type="caution">
    <text evidence="1">The sequence shown here is derived from an EMBL/GenBank/DDBJ whole genome shotgun (WGS) entry which is preliminary data.</text>
</comment>
<dbReference type="Proteomes" id="UP001445472">
    <property type="component" value="Unassembled WGS sequence"/>
</dbReference>
<gene>
    <name evidence="1" type="ORF">ABT276_21255</name>
</gene>
<keyword evidence="2" id="KW-1185">Reference proteome</keyword>
<evidence type="ECO:0000313" key="1">
    <source>
        <dbReference type="EMBL" id="MER6615840.1"/>
    </source>
</evidence>
<dbReference type="SUPFAM" id="SSF50346">
    <property type="entry name" value="PRC-barrel domain"/>
    <property type="match status" value="1"/>
</dbReference>
<evidence type="ECO:0000313" key="2">
    <source>
        <dbReference type="Proteomes" id="UP001445472"/>
    </source>
</evidence>
<reference evidence="1 2" key="1">
    <citation type="submission" date="2024-06" db="EMBL/GenBank/DDBJ databases">
        <title>The Natural Products Discovery Center: Release of the First 8490 Sequenced Strains for Exploring Actinobacteria Biosynthetic Diversity.</title>
        <authorList>
            <person name="Kalkreuter E."/>
            <person name="Kautsar S.A."/>
            <person name="Yang D."/>
            <person name="Bader C.D."/>
            <person name="Teijaro C.N."/>
            <person name="Fluegel L."/>
            <person name="Davis C.M."/>
            <person name="Simpson J.R."/>
            <person name="Lauterbach L."/>
            <person name="Steele A.D."/>
            <person name="Gui C."/>
            <person name="Meng S."/>
            <person name="Li G."/>
            <person name="Viehrig K."/>
            <person name="Ye F."/>
            <person name="Su P."/>
            <person name="Kiefer A.F."/>
            <person name="Nichols A."/>
            <person name="Cepeda A.J."/>
            <person name="Yan W."/>
            <person name="Fan B."/>
            <person name="Jiang Y."/>
            <person name="Adhikari A."/>
            <person name="Zheng C.-J."/>
            <person name="Schuster L."/>
            <person name="Cowan T.M."/>
            <person name="Smanski M.J."/>
            <person name="Chevrette M.G."/>
            <person name="De Carvalho L.P.S."/>
            <person name="Shen B."/>
        </authorList>
    </citation>
    <scope>NUCLEOTIDE SEQUENCE [LARGE SCALE GENOMIC DNA]</scope>
    <source>
        <strain evidence="1 2">NPDC000837</strain>
    </source>
</reference>
<dbReference type="EMBL" id="JBEPBX010000019">
    <property type="protein sequence ID" value="MER6615840.1"/>
    <property type="molecule type" value="Genomic_DNA"/>
</dbReference>
<accession>A0ABV1UYH0</accession>
<dbReference type="InterPro" id="IPR014747">
    <property type="entry name" value="Bac_photo_RC_H_C"/>
</dbReference>
<dbReference type="Gene3D" id="3.90.50.10">
    <property type="entry name" value="Photosynthetic Reaction Center, subunit H, domain 2"/>
    <property type="match status" value="1"/>
</dbReference>
<organism evidence="1 2">
    <name type="scientific">Streptomyces xantholiticus</name>
    <dbReference type="NCBI Taxonomy" id="68285"/>
    <lineage>
        <taxon>Bacteria</taxon>
        <taxon>Bacillati</taxon>
        <taxon>Actinomycetota</taxon>
        <taxon>Actinomycetes</taxon>
        <taxon>Kitasatosporales</taxon>
        <taxon>Streptomycetaceae</taxon>
        <taxon>Streptomyces</taxon>
    </lineage>
</organism>
<dbReference type="InterPro" id="IPR011033">
    <property type="entry name" value="PRC_barrel-like_sf"/>
</dbReference>
<dbReference type="RefSeq" id="WP_100110972.1">
    <property type="nucleotide sequence ID" value="NZ_JBEPBX010000019.1"/>
</dbReference>